<dbReference type="HOGENOM" id="CLU_056725_0_0_6"/>
<dbReference type="STRING" id="259536.Psyc_1689"/>
<proteinExistence type="predicted"/>
<dbReference type="Pfam" id="PF14281">
    <property type="entry name" value="PDDEXK_4"/>
    <property type="match status" value="1"/>
</dbReference>
<keyword evidence="2" id="KW-1185">Reference proteome</keyword>
<evidence type="ECO:0000313" key="1">
    <source>
        <dbReference type="EMBL" id="AAZ19537.1"/>
    </source>
</evidence>
<gene>
    <name evidence="1" type="ordered locus">Psyc_1689</name>
</gene>
<protein>
    <submittedName>
        <fullName evidence="1">Uncharacterized protein</fullName>
    </submittedName>
</protein>
<name>Q4FR21_PSYA2</name>
<reference evidence="1 2" key="1">
    <citation type="journal article" date="2010" name="Appl. Environ. Microbiol.">
        <title>The genome sequence of Psychrobacter arcticus 273-4, a psychroactive Siberian permafrost bacterium, reveals mechanisms for adaptation to low-temperature growth.</title>
        <authorList>
            <person name="Ayala-del-Rio H.L."/>
            <person name="Chain P.S."/>
            <person name="Grzymski J.J."/>
            <person name="Ponder M.A."/>
            <person name="Ivanova N."/>
            <person name="Bergholz P.W."/>
            <person name="Di Bartolo G."/>
            <person name="Hauser L."/>
            <person name="Land M."/>
            <person name="Bakermans C."/>
            <person name="Rodrigues D."/>
            <person name="Klappenbach J."/>
            <person name="Zarka D."/>
            <person name="Larimer F."/>
            <person name="Richardson P."/>
            <person name="Murray A."/>
            <person name="Thomashow M."/>
            <person name="Tiedje J.M."/>
        </authorList>
    </citation>
    <scope>NUCLEOTIDE SEQUENCE [LARGE SCALE GENOMIC DNA]</scope>
    <source>
        <strain evidence="2">DSM 17307 / VKM B-2377 / 273-4</strain>
    </source>
</reference>
<accession>Q4FR21</accession>
<dbReference type="KEGG" id="par:Psyc_1689"/>
<dbReference type="AlphaFoldDB" id="Q4FR21"/>
<organism evidence="1 2">
    <name type="scientific">Psychrobacter arcticus (strain DSM 17307 / VKM B-2377 / 273-4)</name>
    <dbReference type="NCBI Taxonomy" id="259536"/>
    <lineage>
        <taxon>Bacteria</taxon>
        <taxon>Pseudomonadati</taxon>
        <taxon>Pseudomonadota</taxon>
        <taxon>Gammaproteobacteria</taxon>
        <taxon>Moraxellales</taxon>
        <taxon>Moraxellaceae</taxon>
        <taxon>Psychrobacter</taxon>
    </lineage>
</organism>
<dbReference type="RefSeq" id="WP_011280951.1">
    <property type="nucleotide sequence ID" value="NC_007204.1"/>
</dbReference>
<dbReference type="Proteomes" id="UP000000546">
    <property type="component" value="Chromosome"/>
</dbReference>
<sequence>MLGENFKQNISNLQDKEQASLKNHNDTKLDFNIFTILRKIGEEVGLHSRFLAELLNKDASHKTADFQQLFIETVLNNAIATQEWNREKLSSKDDYSCEIEYSFRNSDHGRADIILKNKKNVIVVENKIYAFDQKGQLAKYYKACQELGYDDKNIYIVYLNRFGDNVSPYGQGDISNDDYGVISYKEDIFNFLTLCKAKVVGYPHIEQTIEQYINTVARITGQTRDAKMKQEYVDFLADSNNFKTIYKLSQNFETIQKNIQKEMWNDLLAYFEEKNLAFSFCDNQLLPYSQEKAVEQYYSGGGKKGKAKTYGLFYKIVERDNVDVYCYIELNNRLYYSITLAEKDGLRLLEYPSEMEEFNNQVIALRRNWEGKNKKKNLGGIIYPQRPVNFKKPKDNFFDIVNESSRKEWVAETADDIIQLIDDVKNINL</sequence>
<dbReference type="EMBL" id="CP000082">
    <property type="protein sequence ID" value="AAZ19537.1"/>
    <property type="molecule type" value="Genomic_DNA"/>
</dbReference>
<dbReference type="eggNOG" id="ENOG5030F26">
    <property type="taxonomic scope" value="Bacteria"/>
</dbReference>
<dbReference type="InterPro" id="IPR029470">
    <property type="entry name" value="PDDEXK_4"/>
</dbReference>
<evidence type="ECO:0000313" key="2">
    <source>
        <dbReference type="Proteomes" id="UP000000546"/>
    </source>
</evidence>